<sequence>MSNNEEVKKMPDYLFEVSWEVCNKVGGIHTVIATKALTISKQLGDHYILIGPDVHREDVNLEFEEDPALLKEWKQVLFANHNIRVKTGRWKVKGKPLTILVDFSQFFSSKDDVLKFLWESYRVDSISGQWDYIEPVLFGAAAGKVIESYVNYFCSATDRVVAHFHEWMTASGGLYLQKHSPYVATVFTTHATVMGRCIAGNGLPLYGDMTRLNADELARRFNVVAKHSLEKTSAANFDCFATVSDLTARECRYLLGKEVDVVTPNGFEDDIVWEEAELLEKRASARKAMIEVAEACLGVKYDREPLIVGTSGRYEFKNKGLDVFVDSLLKLSEDDSLQRPVLAYVTVPAGNNGPRKDLQAHLNDPNNPIDPNVLRNTTHYLSAPEWDPIIGRIKNSRLMDPACPVQLVFVPSYLNGDDGIFNKHYYELLCGMDVTVFPSYYEPWGYTPLESIAFSVPTITTSLTGFGLWVDGKLKEHKGVDVIARNDTNDSEVVAAISDALKNYCAMDRQQYDSYRVSALEISKIALWKNLIEFYYEAYRKANDRATTRNNRAAYDGGGAHTEQINFVKQQLVSNTPSWTRLMVERKLPERLRPLEELSKNLWWSWTMSAYELFEYIDNALWVKCEKNPIDFLDKLTYSRILALEKDEIFLGKMDAVYAQFEDYMRQKADAEGPKIAYFSMEYGLHSSLKIYSGGLGILAGDYLKEASDKNVPMVAVGLLYRYGYFTQRLSASGAQEASYEAQNFLKLPITPVRDEEGNWMDIRIAFPGRDITARIWRCDVGRTELYLLDTDHDLNQEEDRSITFHLYGGDWENRLKQEMLLGIGGIRALRALGIRQDVYHCNEGHAAFTGIERIRNLIHNKKLSFSEALEVVRSSSLFTTHTPVPAGHDAFPESMIRQYMSHYPDRLEITWEQFINLGKTNPNDPNEKFSMSFLACNLSQEVNGVSWLHGEVSKEILGGMWPGYFKDELHIGYVTNGVHFPTWCAANLRRLYARFFGDGFLEKDYKISAWQKVHNISNRELWDARLVLKNKLIDHIKKRVSDPKQFRFDSPRQMIRIQEALKPDVLTIGFARRFATYKRAHLLFTNLDRLNNIVNNPTCPVQFIFAGKAHPNDKPGQDLIKRIVEVAAMPQFTGKIIFLQNYDMELARRMVQGVDVWLNTPTRPLEASGTSGEKAVMNGVMQFSVLDGWWVEGYRKGGGWMLPMERTFDDQGFQDEMDAELIYNTIEEEIVPKYYRRDEENIPNDWIESVKICVADIAANFTTNRMLTDYEERFYHKLYDRNQQMVAHDYTQAREIAAWKRRVSSRWDKVHVISVKRLDMGKEAILIGHSYDIEVIVDIDGLAPEDIGVEMILSDQIIDGNVRVVAKRELNFVREEGTQAYYSIQSTPEATGSFDMAIRVFPKNAKLPHRMDFALVKWG</sequence>
<feature type="domain" description="DUF3417" evidence="6">
    <location>
        <begin position="588"/>
        <end position="689"/>
    </location>
</feature>
<dbReference type="SUPFAM" id="SSF53756">
    <property type="entry name" value="UDP-Glycosyltransferase/glycogen phosphorylase"/>
    <property type="match status" value="2"/>
</dbReference>
<dbReference type="InterPro" id="IPR052182">
    <property type="entry name" value="Glycogen/Maltodextrin_Phosph"/>
</dbReference>
<gene>
    <name evidence="7" type="primary">glgP</name>
    <name evidence="7" type="ORF">H8S08_05255</name>
</gene>
<protein>
    <submittedName>
        <fullName evidence="7">Alpha-glucan family phosphorylase</fullName>
    </submittedName>
</protein>
<dbReference type="Pfam" id="PF05693">
    <property type="entry name" value="Glycogen_syn"/>
    <property type="match status" value="2"/>
</dbReference>
<evidence type="ECO:0000313" key="8">
    <source>
        <dbReference type="Proteomes" id="UP000636891"/>
    </source>
</evidence>
<name>A0ABR7CLA2_9BACT</name>
<evidence type="ECO:0000313" key="7">
    <source>
        <dbReference type="EMBL" id="MBC5616428.1"/>
    </source>
</evidence>
<keyword evidence="4" id="KW-0328">Glycosyltransferase</keyword>
<dbReference type="PANTHER" id="PTHR42655:SF1">
    <property type="entry name" value="GLYCOGEN PHOSPHORYLASE"/>
    <property type="match status" value="1"/>
</dbReference>
<dbReference type="PANTHER" id="PTHR42655">
    <property type="entry name" value="GLYCOGEN PHOSPHORYLASE"/>
    <property type="match status" value="1"/>
</dbReference>
<dbReference type="InterPro" id="IPR011834">
    <property type="entry name" value="Agluc_phsphrylas"/>
</dbReference>
<dbReference type="Proteomes" id="UP000636891">
    <property type="component" value="Unassembled WGS sequence"/>
</dbReference>
<organism evidence="7 8">
    <name type="scientific">Alistipes hominis</name>
    <dbReference type="NCBI Taxonomy" id="2763015"/>
    <lineage>
        <taxon>Bacteria</taxon>
        <taxon>Pseudomonadati</taxon>
        <taxon>Bacteroidota</taxon>
        <taxon>Bacteroidia</taxon>
        <taxon>Bacteroidales</taxon>
        <taxon>Rikenellaceae</taxon>
        <taxon>Alistipes</taxon>
    </lineage>
</organism>
<comment type="caution">
    <text evidence="7">The sequence shown here is derived from an EMBL/GenBank/DDBJ whole genome shotgun (WGS) entry which is preliminary data.</text>
</comment>
<keyword evidence="3" id="KW-0021">Allosteric enzyme</keyword>
<dbReference type="Pfam" id="PF11897">
    <property type="entry name" value="DUF3417"/>
    <property type="match status" value="1"/>
</dbReference>
<keyword evidence="5" id="KW-0808">Transferase</keyword>
<evidence type="ECO:0000256" key="2">
    <source>
        <dbReference type="ARBA" id="ARBA00006047"/>
    </source>
</evidence>
<keyword evidence="8" id="KW-1185">Reference proteome</keyword>
<proteinExistence type="inferred from homology"/>
<evidence type="ECO:0000256" key="1">
    <source>
        <dbReference type="ARBA" id="ARBA00001275"/>
    </source>
</evidence>
<comment type="similarity">
    <text evidence="2">Belongs to the glycogen phosphorylase family.</text>
</comment>
<dbReference type="InterPro" id="IPR000811">
    <property type="entry name" value="Glyco_trans_35"/>
</dbReference>
<dbReference type="NCBIfam" id="TIGR02094">
    <property type="entry name" value="more_P_ylases"/>
    <property type="match status" value="1"/>
</dbReference>
<dbReference type="Gene3D" id="3.40.50.2000">
    <property type="entry name" value="Glycogen Phosphorylase B"/>
    <property type="match status" value="4"/>
</dbReference>
<reference evidence="7 8" key="1">
    <citation type="submission" date="2020-08" db="EMBL/GenBank/DDBJ databases">
        <title>Genome public.</title>
        <authorList>
            <person name="Liu C."/>
            <person name="Sun Q."/>
        </authorList>
    </citation>
    <scope>NUCLEOTIDE SEQUENCE [LARGE SCALE GENOMIC DNA]</scope>
    <source>
        <strain evidence="7 8">New-7</strain>
    </source>
</reference>
<dbReference type="EMBL" id="JACOOK010000002">
    <property type="protein sequence ID" value="MBC5616428.1"/>
    <property type="molecule type" value="Genomic_DNA"/>
</dbReference>
<dbReference type="Pfam" id="PF00343">
    <property type="entry name" value="Phosphorylase"/>
    <property type="match status" value="1"/>
</dbReference>
<evidence type="ECO:0000259" key="6">
    <source>
        <dbReference type="Pfam" id="PF11897"/>
    </source>
</evidence>
<dbReference type="InterPro" id="IPR024517">
    <property type="entry name" value="Glycogen_phosphorylase_DUF3417"/>
</dbReference>
<evidence type="ECO:0000256" key="5">
    <source>
        <dbReference type="ARBA" id="ARBA00022679"/>
    </source>
</evidence>
<evidence type="ECO:0000256" key="3">
    <source>
        <dbReference type="ARBA" id="ARBA00022533"/>
    </source>
</evidence>
<evidence type="ECO:0000256" key="4">
    <source>
        <dbReference type="ARBA" id="ARBA00022676"/>
    </source>
</evidence>
<dbReference type="RefSeq" id="WP_101573676.1">
    <property type="nucleotide sequence ID" value="NZ_JACOOK010000002.1"/>
</dbReference>
<accession>A0ABR7CLA2</accession>
<comment type="catalytic activity">
    <reaction evidence="1">
        <text>[(1-&gt;4)-alpha-D-glucosyl](n) + phosphate = [(1-&gt;4)-alpha-D-glucosyl](n-1) + alpha-D-glucose 1-phosphate</text>
        <dbReference type="Rhea" id="RHEA:41732"/>
        <dbReference type="Rhea" id="RHEA-COMP:9584"/>
        <dbReference type="Rhea" id="RHEA-COMP:9586"/>
        <dbReference type="ChEBI" id="CHEBI:15444"/>
        <dbReference type="ChEBI" id="CHEBI:43474"/>
        <dbReference type="ChEBI" id="CHEBI:58601"/>
        <dbReference type="EC" id="2.4.1.1"/>
    </reaction>
</comment>
<dbReference type="InterPro" id="IPR008631">
    <property type="entry name" value="Glycogen_synth"/>
</dbReference>